<proteinExistence type="predicted"/>
<dbReference type="GO" id="GO:0003677">
    <property type="term" value="F:DNA binding"/>
    <property type="evidence" value="ECO:0007669"/>
    <property type="project" value="InterPro"/>
</dbReference>
<dbReference type="InterPro" id="IPR006935">
    <property type="entry name" value="Helicase/UvrB_N"/>
</dbReference>
<reference evidence="2" key="1">
    <citation type="submission" date="2020-02" db="EMBL/GenBank/DDBJ databases">
        <authorList>
            <person name="Meier V. D."/>
        </authorList>
    </citation>
    <scope>NUCLEOTIDE SEQUENCE</scope>
    <source>
        <strain evidence="2">AVDCRST_MAG53</strain>
    </source>
</reference>
<sequence length="912" mass="97698">MGALADLRPPRAFRHAQELALDAFEADRRSRRTSTHLVAPPGSGKTVVGLEIARRLDRPVLVLAPTTTIAEQWERAVALFTQTPSALVGPDGPLHVLTYQSLCQTTDPAGALRDAAIDRLAGERLGLTDAERRTLRDRLRHAPSAREGRDIASRVASLKRDAARDGDISGLLSATARARVDELVRRGIGTVVLDECHHLASMWGYLVAALIARLPGDVHVIGLTATAPAELAADDAEVYARLLGPVDFEIPTPAVVRDGHLAPYQELAWFTAPLQSEYDWLAERHVRFAELLDHLHTPAPSEEEHLAFAPWVIGRIRYSDDGTGQARVPFSTLAARRPELARAGLRYLHADDLELPEDAPRGEGWRAPPTLDDWLVLLGDYAVGCLRGHPGAPAERRFDELGVGLRDLGFQLTRTGIRRGASDVDRVLTTSRAKALAAVELLGAEAHARGDGLRAAVLCDTQDAPRRPEGSALELAGGARGLLAVFGDDLRTAALRPLLVTGRTVACLPPDAARLCRALDAESTPTADGLVELTRPGWSTRDWVGAAGAALATGETQLLVATRGLLGEGWDAPTLNCLVDLTTVAADVSVRQMRGRALRLDPRDPEKISSHWDVVCVAPELARGTADYARFVRRHSHLHAPCEDGSIETGVSHVHPSLSPVTPPPSAAFAALNAAALERAADRAGARERWDIGGDYVGEELAVLLVRPPAGGAPPVGRAAAPDRPPRLPGRRGPVLAFRLGAAARCYPHVLPLDRVAQAIAETYTALGEITPAAAGSVALLPRPGGSLRCLLLDGNPDENQRFASALEDVLGGGAVPRYVVSRAAWPAAEDRAGLRWRALLGFSVLEAAWHPVPSDLATHRHRADAFHRAWTRWLGAGDLLFAGRTDEGRAARAHAVAAGTAYLASRRTVWH</sequence>
<feature type="domain" description="Helicase ATP-binding" evidence="1">
    <location>
        <begin position="26"/>
        <end position="245"/>
    </location>
</feature>
<gene>
    <name evidence="2" type="ORF">AVDCRST_MAG53-260</name>
</gene>
<dbReference type="SUPFAM" id="SSF52540">
    <property type="entry name" value="P-loop containing nucleoside triphosphate hydrolases"/>
    <property type="match status" value="2"/>
</dbReference>
<dbReference type="AlphaFoldDB" id="A0A6J4RK45"/>
<dbReference type="InterPro" id="IPR014001">
    <property type="entry name" value="Helicase_ATP-bd"/>
</dbReference>
<organism evidence="2">
    <name type="scientific">uncultured Solirubrobacteraceae bacterium</name>
    <dbReference type="NCBI Taxonomy" id="1162706"/>
    <lineage>
        <taxon>Bacteria</taxon>
        <taxon>Bacillati</taxon>
        <taxon>Actinomycetota</taxon>
        <taxon>Thermoleophilia</taxon>
        <taxon>Solirubrobacterales</taxon>
        <taxon>Solirubrobacteraceae</taxon>
        <taxon>environmental samples</taxon>
    </lineage>
</organism>
<dbReference type="Gene3D" id="3.40.50.300">
    <property type="entry name" value="P-loop containing nucleotide triphosphate hydrolases"/>
    <property type="match status" value="2"/>
</dbReference>
<dbReference type="CDD" id="cd18785">
    <property type="entry name" value="SF2_C"/>
    <property type="match status" value="1"/>
</dbReference>
<dbReference type="PANTHER" id="PTHR47396">
    <property type="entry name" value="TYPE I RESTRICTION ENZYME ECOKI R PROTEIN"/>
    <property type="match status" value="1"/>
</dbReference>
<accession>A0A6J4RK45</accession>
<dbReference type="InterPro" id="IPR027417">
    <property type="entry name" value="P-loop_NTPase"/>
</dbReference>
<dbReference type="GO" id="GO:0016787">
    <property type="term" value="F:hydrolase activity"/>
    <property type="evidence" value="ECO:0007669"/>
    <property type="project" value="InterPro"/>
</dbReference>
<name>A0A6J4RK45_9ACTN</name>
<dbReference type="PROSITE" id="PS51192">
    <property type="entry name" value="HELICASE_ATP_BIND_1"/>
    <property type="match status" value="1"/>
</dbReference>
<evidence type="ECO:0000259" key="1">
    <source>
        <dbReference type="PROSITE" id="PS51192"/>
    </source>
</evidence>
<dbReference type="SMART" id="SM00382">
    <property type="entry name" value="AAA"/>
    <property type="match status" value="1"/>
</dbReference>
<dbReference type="InterPro" id="IPR003593">
    <property type="entry name" value="AAA+_ATPase"/>
</dbReference>
<dbReference type="PANTHER" id="PTHR47396:SF1">
    <property type="entry name" value="ATP-DEPENDENT HELICASE IRC3-RELATED"/>
    <property type="match status" value="1"/>
</dbReference>
<dbReference type="SMART" id="SM00487">
    <property type="entry name" value="DEXDc"/>
    <property type="match status" value="1"/>
</dbReference>
<dbReference type="InterPro" id="IPR050742">
    <property type="entry name" value="Helicase_Restrict-Modif_Enz"/>
</dbReference>
<dbReference type="EMBL" id="CADCVR010000010">
    <property type="protein sequence ID" value="CAA9475391.1"/>
    <property type="molecule type" value="Genomic_DNA"/>
</dbReference>
<evidence type="ECO:0000313" key="2">
    <source>
        <dbReference type="EMBL" id="CAA9475391.1"/>
    </source>
</evidence>
<protein>
    <recommendedName>
        <fullName evidence="1">Helicase ATP-binding domain-containing protein</fullName>
    </recommendedName>
</protein>
<dbReference type="Pfam" id="PF04851">
    <property type="entry name" value="ResIII"/>
    <property type="match status" value="1"/>
</dbReference>
<dbReference type="GO" id="GO:0005524">
    <property type="term" value="F:ATP binding"/>
    <property type="evidence" value="ECO:0007669"/>
    <property type="project" value="InterPro"/>
</dbReference>
<dbReference type="GO" id="GO:0005829">
    <property type="term" value="C:cytosol"/>
    <property type="evidence" value="ECO:0007669"/>
    <property type="project" value="TreeGrafter"/>
</dbReference>